<dbReference type="Proteomes" id="UP000288012">
    <property type="component" value="Unassembled WGS sequence"/>
</dbReference>
<proteinExistence type="predicted"/>
<dbReference type="AlphaFoldDB" id="A0A433JHI9"/>
<evidence type="ECO:0000313" key="1">
    <source>
        <dbReference type="EMBL" id="RUQ81887.1"/>
    </source>
</evidence>
<gene>
    <name evidence="1" type="ORF">EKM59_09385</name>
</gene>
<dbReference type="EMBL" id="RZGR01000031">
    <property type="protein sequence ID" value="RUQ81887.1"/>
    <property type="molecule type" value="Genomic_DNA"/>
</dbReference>
<protein>
    <submittedName>
        <fullName evidence="1">Uncharacterized protein</fullName>
    </submittedName>
</protein>
<accession>A0A433JHI9</accession>
<name>A0A433JHI9_9GAMM</name>
<keyword evidence="2" id="KW-1185">Reference proteome</keyword>
<organism evidence="1 2">
    <name type="scientific">Legionella septentrionalis</name>
    <dbReference type="NCBI Taxonomy" id="2498109"/>
    <lineage>
        <taxon>Bacteria</taxon>
        <taxon>Pseudomonadati</taxon>
        <taxon>Pseudomonadota</taxon>
        <taxon>Gammaproteobacteria</taxon>
        <taxon>Legionellales</taxon>
        <taxon>Legionellaceae</taxon>
        <taxon>Legionella</taxon>
    </lineage>
</organism>
<comment type="caution">
    <text evidence="1">The sequence shown here is derived from an EMBL/GenBank/DDBJ whole genome shotgun (WGS) entry which is preliminary data.</text>
</comment>
<dbReference type="RefSeq" id="WP_126954586.1">
    <property type="nucleotide sequence ID" value="NZ_RZGR01000031.1"/>
</dbReference>
<reference evidence="1 2" key="1">
    <citation type="submission" date="2018-12" db="EMBL/GenBank/DDBJ databases">
        <title>Legionella sp,whole genome shotgun sequence.</title>
        <authorList>
            <person name="Wu H."/>
        </authorList>
    </citation>
    <scope>NUCLEOTIDE SEQUENCE [LARGE SCALE GENOMIC DNA]</scope>
    <source>
        <strain evidence="2">km714</strain>
    </source>
</reference>
<sequence>MTTTKIALTHALLRDILLRELGQLRKIEFAVSSLDANPANWNQAIKKIISEYTERLRFGDKPARLFRAAAEIEQKIYSLLNQVLEGLSVKAPLKKVGNKLDVLQHMNESMINLTLRLAPLVPGAIQEAAQSSSNGVWQRLQSIANHIQYDIAKTPAAFQQNPAALVNMKHLYHTAQSLILFTLAKEAHTRHGQFLIEALEAGFKNYPLQLSAVFSFPRKADIGVASLNLPAFLQVERQLIEASSPLEQHLAQQKNKKTASLFMIPIALPVEYQDLQQAPAYIAMREKPLHILSDLLKGSFVFDEKGACFVPFHVRLCHEFLHVVRKLPGSPARNIHLDAIEGPVWSAYEDYLTIMGIMSEVQFSAAYGVRQRESHDGIRADILFDKKERSPNVSMAALTKKHTPKQPLLLADCEDFKTHSLFYETDDKKYNLH</sequence>
<evidence type="ECO:0000313" key="2">
    <source>
        <dbReference type="Proteomes" id="UP000288012"/>
    </source>
</evidence>